<dbReference type="NCBIfam" id="TIGR00621">
    <property type="entry name" value="ssb"/>
    <property type="match status" value="1"/>
</dbReference>
<dbReference type="PIRSF" id="PIRSF002070">
    <property type="entry name" value="SSB"/>
    <property type="match status" value="1"/>
</dbReference>
<comment type="subunit">
    <text evidence="2">Homotetramer.</text>
</comment>
<evidence type="ECO:0000313" key="5">
    <source>
        <dbReference type="EMBL" id="MBC2575202.1"/>
    </source>
</evidence>
<evidence type="ECO:0000256" key="2">
    <source>
        <dbReference type="HAMAP-Rule" id="MF_00984"/>
    </source>
</evidence>
<keyword evidence="6" id="KW-1185">Reference proteome</keyword>
<protein>
    <recommendedName>
        <fullName evidence="2 3">Single-stranded DNA-binding protein</fullName>
        <shortName evidence="2">SSB</shortName>
    </recommendedName>
</protein>
<evidence type="ECO:0000256" key="4">
    <source>
        <dbReference type="SAM" id="MobiDB-lite"/>
    </source>
</evidence>
<name>A0ABR6TII3_9FIRM</name>
<keyword evidence="1 2" id="KW-0238">DNA-binding</keyword>
<dbReference type="Gene3D" id="2.40.50.140">
    <property type="entry name" value="Nucleic acid-binding proteins"/>
    <property type="match status" value="1"/>
</dbReference>
<sequence>MNSVVLIGRLTKDPEIRYIPTTGTPVAAFTLAIDRDYKNKDGSTTTDFIPVELMGKPAEFCANYITKGRPVAIQGSIRIEKYEKDDEKRTFTKVVGKNIQALDSKKGEKSEQGESPASFEAVDNDDVPF</sequence>
<reference evidence="5 6" key="1">
    <citation type="submission" date="2020-05" db="EMBL/GenBank/DDBJ databases">
        <title>Draft genome of xy-202 and genomic insight in genome of the genus Peptostreptococcus.</title>
        <authorList>
            <person name="Zhang Z."/>
        </authorList>
    </citation>
    <scope>NUCLEOTIDE SEQUENCE [LARGE SCALE GENOMIC DNA]</scope>
    <source>
        <strain evidence="5 6">DSM 27025</strain>
    </source>
</reference>
<dbReference type="HAMAP" id="MF_00984">
    <property type="entry name" value="SSB"/>
    <property type="match status" value="1"/>
</dbReference>
<accession>A0ABR6TII3</accession>
<gene>
    <name evidence="5" type="primary">ssb</name>
    <name evidence="5" type="ORF">HLB29_00690</name>
</gene>
<dbReference type="PANTHER" id="PTHR10302">
    <property type="entry name" value="SINGLE-STRANDED DNA-BINDING PROTEIN"/>
    <property type="match status" value="1"/>
</dbReference>
<dbReference type="InterPro" id="IPR012340">
    <property type="entry name" value="NA-bd_OB-fold"/>
</dbReference>
<feature type="region of interest" description="Disordered" evidence="4">
    <location>
        <begin position="103"/>
        <end position="129"/>
    </location>
</feature>
<comment type="caution">
    <text evidence="5">The sequence shown here is derived from an EMBL/GenBank/DDBJ whole genome shotgun (WGS) entry which is preliminary data.</text>
</comment>
<dbReference type="RefSeq" id="WP_185623682.1">
    <property type="nucleotide sequence ID" value="NZ_JABGBW010000001.1"/>
</dbReference>
<dbReference type="InterPro" id="IPR000424">
    <property type="entry name" value="Primosome_PriB/ssb"/>
</dbReference>
<dbReference type="PANTHER" id="PTHR10302:SF27">
    <property type="entry name" value="SINGLE-STRANDED DNA-BINDING PROTEIN"/>
    <property type="match status" value="1"/>
</dbReference>
<dbReference type="GO" id="GO:0003677">
    <property type="term" value="F:DNA binding"/>
    <property type="evidence" value="ECO:0007669"/>
    <property type="project" value="UniProtKB-KW"/>
</dbReference>
<dbReference type="CDD" id="cd04496">
    <property type="entry name" value="SSB_OBF"/>
    <property type="match status" value="1"/>
</dbReference>
<dbReference type="EMBL" id="JABGBW010000001">
    <property type="protein sequence ID" value="MBC2575202.1"/>
    <property type="molecule type" value="Genomic_DNA"/>
</dbReference>
<dbReference type="InterPro" id="IPR011344">
    <property type="entry name" value="ssDNA-bd"/>
</dbReference>
<dbReference type="SUPFAM" id="SSF50249">
    <property type="entry name" value="Nucleic acid-binding proteins"/>
    <property type="match status" value="1"/>
</dbReference>
<dbReference type="Proteomes" id="UP000713904">
    <property type="component" value="Unassembled WGS sequence"/>
</dbReference>
<evidence type="ECO:0000256" key="1">
    <source>
        <dbReference type="ARBA" id="ARBA00023125"/>
    </source>
</evidence>
<dbReference type="PROSITE" id="PS50935">
    <property type="entry name" value="SSB"/>
    <property type="match status" value="1"/>
</dbReference>
<comment type="caution">
    <text evidence="2">Lacks conserved residue(s) required for the propagation of feature annotation.</text>
</comment>
<organism evidence="5 6">
    <name type="scientific">Peptostreptococcus canis</name>
    <dbReference type="NCBI Taxonomy" id="1159213"/>
    <lineage>
        <taxon>Bacteria</taxon>
        <taxon>Bacillati</taxon>
        <taxon>Bacillota</taxon>
        <taxon>Clostridia</taxon>
        <taxon>Peptostreptococcales</taxon>
        <taxon>Peptostreptococcaceae</taxon>
        <taxon>Peptostreptococcus</taxon>
    </lineage>
</organism>
<evidence type="ECO:0000313" key="6">
    <source>
        <dbReference type="Proteomes" id="UP000713904"/>
    </source>
</evidence>
<proteinExistence type="inferred from homology"/>
<evidence type="ECO:0000256" key="3">
    <source>
        <dbReference type="PIRNR" id="PIRNR002070"/>
    </source>
</evidence>
<feature type="compositionally biased region" description="Basic and acidic residues" evidence="4">
    <location>
        <begin position="103"/>
        <end position="112"/>
    </location>
</feature>
<dbReference type="Pfam" id="PF00436">
    <property type="entry name" value="SSB"/>
    <property type="match status" value="1"/>
</dbReference>